<evidence type="ECO:0000259" key="2">
    <source>
        <dbReference type="Pfam" id="PF00437"/>
    </source>
</evidence>
<dbReference type="AlphaFoldDB" id="A0A556RTM9"/>
<dbReference type="PANTHER" id="PTHR30486">
    <property type="entry name" value="TWITCHING MOTILITY PROTEIN PILT"/>
    <property type="match status" value="1"/>
</dbReference>
<dbReference type="EMBL" id="VMHL01000001">
    <property type="protein sequence ID" value="TSJ92261.1"/>
    <property type="molecule type" value="Genomic_DNA"/>
</dbReference>
<dbReference type="InterPro" id="IPR001482">
    <property type="entry name" value="T2SS/T4SS_dom"/>
</dbReference>
<dbReference type="InterPro" id="IPR027417">
    <property type="entry name" value="P-loop_NTPase"/>
</dbReference>
<comment type="caution">
    <text evidence="3">The sequence shown here is derived from an EMBL/GenBank/DDBJ whole genome shotgun (WGS) entry which is preliminary data.</text>
</comment>
<sequence length="315" mass="35306">MLNSMLAFSVTQKASDLHLSSGEVPCIRINGKLKFISSDKLSPVKLKIDLLNLLDDDQKVTLQQHQQIDFAYYLENVGRFRVNIFYQQRGISAVFRIINQQIPTLCEIEAPEILKKLVNVESGIILVTGATGSGKSTTLAALIQYINQIAAKHIITLEDPIEFIYQNEKSLIQQREISHFGEAIDSLLRQDPDIIMFGELRNKTTIQAALIAAETGHLVFATLHTNSAIETINRIIDVFEYGSRELIRTQLSSSLQAIICQKLIPYNDTRKAIFEVLINTPAVSNLISEGKIKQILSLMQTGQQYGMQLMSNESI</sequence>
<dbReference type="GO" id="GO:0016887">
    <property type="term" value="F:ATP hydrolysis activity"/>
    <property type="evidence" value="ECO:0007669"/>
    <property type="project" value="InterPro"/>
</dbReference>
<proteinExistence type="inferred from homology"/>
<dbReference type="CDD" id="cd01131">
    <property type="entry name" value="PilT"/>
    <property type="match status" value="1"/>
</dbReference>
<dbReference type="NCBIfam" id="TIGR01420">
    <property type="entry name" value="pilT_fam"/>
    <property type="match status" value="1"/>
</dbReference>
<dbReference type="Gene3D" id="3.40.50.300">
    <property type="entry name" value="P-loop containing nucleotide triphosphate hydrolases"/>
    <property type="match status" value="1"/>
</dbReference>
<dbReference type="Proteomes" id="UP000319138">
    <property type="component" value="Unassembled WGS sequence"/>
</dbReference>
<dbReference type="InterPro" id="IPR006321">
    <property type="entry name" value="PilT/PilU"/>
</dbReference>
<comment type="similarity">
    <text evidence="1">Belongs to the GSP E family.</text>
</comment>
<evidence type="ECO:0000313" key="3">
    <source>
        <dbReference type="EMBL" id="TSJ92261.1"/>
    </source>
</evidence>
<dbReference type="Gene3D" id="3.30.450.90">
    <property type="match status" value="1"/>
</dbReference>
<dbReference type="InterPro" id="IPR050921">
    <property type="entry name" value="T4SS_GSP_E_ATPase"/>
</dbReference>
<dbReference type="RefSeq" id="WP_144188331.1">
    <property type="nucleotide sequence ID" value="NZ_VMHL01000001.1"/>
</dbReference>
<feature type="domain" description="Bacterial type II secretion system protein E" evidence="2">
    <location>
        <begin position="2"/>
        <end position="265"/>
    </location>
</feature>
<name>A0A556RTM9_9GAMM</name>
<dbReference type="Pfam" id="PF00437">
    <property type="entry name" value="T2SSE"/>
    <property type="match status" value="1"/>
</dbReference>
<reference evidence="3 4" key="1">
    <citation type="submission" date="2019-07" db="EMBL/GenBank/DDBJ databases">
        <title>Gilliamella genomes.</title>
        <authorList>
            <person name="Zheng H."/>
        </authorList>
    </citation>
    <scope>NUCLEOTIDE SEQUENCE [LARGE SCALE GENOMIC DNA]</scope>
    <source>
        <strain evidence="3 4">W8131</strain>
    </source>
</reference>
<organism evidence="3 4">
    <name type="scientific">Gilliamella apicola</name>
    <dbReference type="NCBI Taxonomy" id="1196095"/>
    <lineage>
        <taxon>Bacteria</taxon>
        <taxon>Pseudomonadati</taxon>
        <taxon>Pseudomonadota</taxon>
        <taxon>Gammaproteobacteria</taxon>
        <taxon>Orbales</taxon>
        <taxon>Orbaceae</taxon>
        <taxon>Gilliamella</taxon>
    </lineage>
</organism>
<evidence type="ECO:0000313" key="4">
    <source>
        <dbReference type="Proteomes" id="UP000319138"/>
    </source>
</evidence>
<evidence type="ECO:0000256" key="1">
    <source>
        <dbReference type="ARBA" id="ARBA00006611"/>
    </source>
</evidence>
<dbReference type="GO" id="GO:0005524">
    <property type="term" value="F:ATP binding"/>
    <property type="evidence" value="ECO:0007669"/>
    <property type="project" value="InterPro"/>
</dbReference>
<accession>A0A556RTM9</accession>
<dbReference type="SUPFAM" id="SSF52540">
    <property type="entry name" value="P-loop containing nucleoside triphosphate hydrolases"/>
    <property type="match status" value="1"/>
</dbReference>
<gene>
    <name evidence="3" type="ORF">FPQ14_03175</name>
</gene>
<protein>
    <submittedName>
        <fullName evidence="3">PilT/PilU family type 4a pilus ATPase</fullName>
    </submittedName>
</protein>
<dbReference type="PANTHER" id="PTHR30486:SF6">
    <property type="entry name" value="TYPE IV PILUS RETRACTATION ATPASE PILT"/>
    <property type="match status" value="1"/>
</dbReference>